<dbReference type="EMBL" id="MLKD01000001">
    <property type="protein sequence ID" value="OQE31945.1"/>
    <property type="molecule type" value="Genomic_DNA"/>
</dbReference>
<dbReference type="InterPro" id="IPR051127">
    <property type="entry name" value="Fungal_SecMet_Regulators"/>
</dbReference>
<dbReference type="AlphaFoldDB" id="A0A1V6U042"/>
<organism evidence="6 7">
    <name type="scientific">Penicillium steckii</name>
    <dbReference type="NCBI Taxonomy" id="303698"/>
    <lineage>
        <taxon>Eukaryota</taxon>
        <taxon>Fungi</taxon>
        <taxon>Dikarya</taxon>
        <taxon>Ascomycota</taxon>
        <taxon>Pezizomycotina</taxon>
        <taxon>Eurotiomycetes</taxon>
        <taxon>Eurotiomycetidae</taxon>
        <taxon>Eurotiales</taxon>
        <taxon>Aspergillaceae</taxon>
        <taxon>Penicillium</taxon>
    </lineage>
</organism>
<evidence type="ECO:0000256" key="1">
    <source>
        <dbReference type="ARBA" id="ARBA00023015"/>
    </source>
</evidence>
<protein>
    <recommendedName>
        <fullName evidence="5">Xylanolytic transcriptional activator regulatory domain-containing protein</fullName>
    </recommendedName>
</protein>
<name>A0A1V6U042_9EURO</name>
<dbReference type="Pfam" id="PF04082">
    <property type="entry name" value="Fungal_trans"/>
    <property type="match status" value="1"/>
</dbReference>
<dbReference type="PANTHER" id="PTHR47424">
    <property type="entry name" value="REGULATORY PROTEIN GAL4"/>
    <property type="match status" value="1"/>
</dbReference>
<dbReference type="GO" id="GO:0006351">
    <property type="term" value="P:DNA-templated transcription"/>
    <property type="evidence" value="ECO:0007669"/>
    <property type="project" value="InterPro"/>
</dbReference>
<dbReference type="SMART" id="SM00906">
    <property type="entry name" value="Fungal_trans"/>
    <property type="match status" value="1"/>
</dbReference>
<evidence type="ECO:0000256" key="2">
    <source>
        <dbReference type="ARBA" id="ARBA00023163"/>
    </source>
</evidence>
<keyword evidence="7" id="KW-1185">Reference proteome</keyword>
<dbReference type="InterPro" id="IPR007219">
    <property type="entry name" value="XnlR_reg_dom"/>
</dbReference>
<keyword evidence="3" id="KW-0539">Nucleus</keyword>
<dbReference type="GO" id="GO:0003677">
    <property type="term" value="F:DNA binding"/>
    <property type="evidence" value="ECO:0007669"/>
    <property type="project" value="InterPro"/>
</dbReference>
<feature type="domain" description="Xylanolytic transcriptional activator regulatory" evidence="5">
    <location>
        <begin position="289"/>
        <end position="362"/>
    </location>
</feature>
<evidence type="ECO:0000313" key="6">
    <source>
        <dbReference type="EMBL" id="OQE31945.1"/>
    </source>
</evidence>
<accession>A0A1V6U042</accession>
<evidence type="ECO:0000313" key="7">
    <source>
        <dbReference type="Proteomes" id="UP000191285"/>
    </source>
</evidence>
<keyword evidence="1" id="KW-0805">Transcription regulation</keyword>
<dbReference type="OrthoDB" id="3548654at2759"/>
<dbReference type="CDD" id="cd12148">
    <property type="entry name" value="fungal_TF_MHR"/>
    <property type="match status" value="1"/>
</dbReference>
<evidence type="ECO:0000259" key="5">
    <source>
        <dbReference type="SMART" id="SM00906"/>
    </source>
</evidence>
<evidence type="ECO:0000256" key="3">
    <source>
        <dbReference type="ARBA" id="ARBA00023242"/>
    </source>
</evidence>
<evidence type="ECO:0000256" key="4">
    <source>
        <dbReference type="SAM" id="MobiDB-lite"/>
    </source>
</evidence>
<dbReference type="PANTHER" id="PTHR47424:SF6">
    <property type="entry name" value="PROLINE UTILIZATION TRANS-ACTIVATOR"/>
    <property type="match status" value="1"/>
</dbReference>
<feature type="region of interest" description="Disordered" evidence="4">
    <location>
        <begin position="1"/>
        <end position="24"/>
    </location>
</feature>
<dbReference type="GO" id="GO:0008270">
    <property type="term" value="F:zinc ion binding"/>
    <property type="evidence" value="ECO:0007669"/>
    <property type="project" value="InterPro"/>
</dbReference>
<keyword evidence="2" id="KW-0804">Transcription</keyword>
<reference evidence="7" key="1">
    <citation type="journal article" date="2017" name="Nat. Microbiol.">
        <title>Global analysis of biosynthetic gene clusters reveals vast potential of secondary metabolite production in Penicillium species.</title>
        <authorList>
            <person name="Nielsen J.C."/>
            <person name="Grijseels S."/>
            <person name="Prigent S."/>
            <person name="Ji B."/>
            <person name="Dainat J."/>
            <person name="Nielsen K.F."/>
            <person name="Frisvad J.C."/>
            <person name="Workman M."/>
            <person name="Nielsen J."/>
        </authorList>
    </citation>
    <scope>NUCLEOTIDE SEQUENCE [LARGE SCALE GENOMIC DNA]</scope>
    <source>
        <strain evidence="7">IBT 24891</strain>
    </source>
</reference>
<proteinExistence type="predicted"/>
<dbReference type="STRING" id="303698.A0A1V6U042"/>
<gene>
    <name evidence="6" type="ORF">PENSTE_c001G03335</name>
</gene>
<dbReference type="Proteomes" id="UP000191285">
    <property type="component" value="Unassembled WGS sequence"/>
</dbReference>
<comment type="caution">
    <text evidence="6">The sequence shown here is derived from an EMBL/GenBank/DDBJ whole genome shotgun (WGS) entry which is preliminary data.</text>
</comment>
<sequence>MAPSRVVAERHSLRSKKRVTKALSQNKSVNLTSDNHEHCAAIDSNSPDDSTALLPISENNHTLDPSIQDVSKLVSNSHDKITVKAPLTNPLAFHITDWVPGPTGKLLFMGTSSTWSFARRVLDMTHLKLTGSTLFPDRDNLLFDDQVYDIKWDGNKSSIPHSSFDISNLPTPDFANFIISSVKFHCGQLFYLFDDEHFMTQFAKFQRDPVEESRRSPLWFCHYLLVLAFGKFFVIQSSESQRPAGAEYFVQAMQCMPDFSFFEGDPIERIQVMCCAALYLQSIHRRGAAYRMIGNALRLALEHGMHTEMHGSCLEKHYVEKSRLVWWTVYILERRMSSLLGVPLGILEESISAPFPSNSAQTDSSNTLEMQAKLCQILAKVDLTVYGVEGKLDIRYLSATQSVLRDIAHVTELLNNSFDLYSNGSVGATSRTSAHLHILEHQCIILTTRPLLYIFLQSKLGHSDPALMDWLQVDTIKALIRICVESAQETLRILSNLQEQGILETFLPFDMDAVFMSTVPLLLAAAIEPSILRDHSPWSRRAYAILEYMSVRGNISAGLIQKQLRQLDDELAQLKVGPNLTTLLPQSLACEPHRSRHNGVNIPAALQEDNDPFMALGLTGFGQHYELCSDQLMDLANSLDLDSLTWPLPRLSPDLEM</sequence>